<evidence type="ECO:0000259" key="13">
    <source>
        <dbReference type="PROSITE" id="PS50878"/>
    </source>
</evidence>
<dbReference type="PANTHER" id="PTHR33064:SF37">
    <property type="entry name" value="RIBONUCLEASE H"/>
    <property type="match status" value="1"/>
</dbReference>
<dbReference type="SUPFAM" id="SSF56672">
    <property type="entry name" value="DNA/RNA polymerases"/>
    <property type="match status" value="1"/>
</dbReference>
<feature type="region of interest" description="Disordered" evidence="11">
    <location>
        <begin position="211"/>
        <end position="231"/>
    </location>
</feature>
<dbReference type="FunFam" id="3.30.70.270:FF:000003">
    <property type="entry name" value="Transposon Ty3-G Gag-Pol polyprotein"/>
    <property type="match status" value="1"/>
</dbReference>
<dbReference type="InterPro" id="IPR000477">
    <property type="entry name" value="RT_dom"/>
</dbReference>
<keyword evidence="1" id="KW-0645">Protease</keyword>
<keyword evidence="15" id="KW-1185">Reference proteome</keyword>
<keyword evidence="2" id="KW-0808">Transferase</keyword>
<keyword evidence="9" id="KW-0479">Metal-binding</keyword>
<name>A0AAE2C6J3_9LAMI</name>
<dbReference type="GO" id="GO:0003676">
    <property type="term" value="F:nucleic acid binding"/>
    <property type="evidence" value="ECO:0007669"/>
    <property type="project" value="InterPro"/>
</dbReference>
<evidence type="ECO:0000256" key="5">
    <source>
        <dbReference type="ARBA" id="ARBA00022750"/>
    </source>
</evidence>
<keyword evidence="7" id="KW-0378">Hydrolase</keyword>
<feature type="domain" description="CCHC-type" evidence="12">
    <location>
        <begin position="299"/>
        <end position="314"/>
    </location>
</feature>
<evidence type="ECO:0000256" key="6">
    <source>
        <dbReference type="ARBA" id="ARBA00022759"/>
    </source>
</evidence>
<dbReference type="PROSITE" id="PS50878">
    <property type="entry name" value="RT_POL"/>
    <property type="match status" value="1"/>
</dbReference>
<feature type="compositionally biased region" description="Polar residues" evidence="11">
    <location>
        <begin position="251"/>
        <end position="261"/>
    </location>
</feature>
<feature type="region of interest" description="Disordered" evidence="11">
    <location>
        <begin position="1165"/>
        <end position="1254"/>
    </location>
</feature>
<keyword evidence="6" id="KW-0255">Endonuclease</keyword>
<dbReference type="Pfam" id="PF17917">
    <property type="entry name" value="RT_RNaseH"/>
    <property type="match status" value="1"/>
</dbReference>
<dbReference type="SUPFAM" id="SSF57756">
    <property type="entry name" value="Retrovirus zinc finger-like domains"/>
    <property type="match status" value="1"/>
</dbReference>
<keyword evidence="9" id="KW-0863">Zinc-finger</keyword>
<dbReference type="GO" id="GO:0003964">
    <property type="term" value="F:RNA-directed DNA polymerase activity"/>
    <property type="evidence" value="ECO:0007669"/>
    <property type="project" value="UniProtKB-KW"/>
</dbReference>
<dbReference type="PROSITE" id="PS50158">
    <property type="entry name" value="ZF_CCHC"/>
    <property type="match status" value="1"/>
</dbReference>
<dbReference type="InterPro" id="IPR043128">
    <property type="entry name" value="Rev_trsase/Diguanyl_cyclase"/>
</dbReference>
<comment type="caution">
    <text evidence="14">The sequence shown here is derived from an EMBL/GenBank/DDBJ whole genome shotgun (WGS) entry which is preliminary data.</text>
</comment>
<feature type="region of interest" description="Disordered" evidence="11">
    <location>
        <begin position="244"/>
        <end position="285"/>
    </location>
</feature>
<dbReference type="InterPro" id="IPR051320">
    <property type="entry name" value="Viral_Replic_Matur_Polypro"/>
</dbReference>
<organism evidence="14 15">
    <name type="scientific">Sesamum angolense</name>
    <dbReference type="NCBI Taxonomy" id="2727404"/>
    <lineage>
        <taxon>Eukaryota</taxon>
        <taxon>Viridiplantae</taxon>
        <taxon>Streptophyta</taxon>
        <taxon>Embryophyta</taxon>
        <taxon>Tracheophyta</taxon>
        <taxon>Spermatophyta</taxon>
        <taxon>Magnoliopsida</taxon>
        <taxon>eudicotyledons</taxon>
        <taxon>Gunneridae</taxon>
        <taxon>Pentapetalae</taxon>
        <taxon>asterids</taxon>
        <taxon>lamiids</taxon>
        <taxon>Lamiales</taxon>
        <taxon>Pedaliaceae</taxon>
        <taxon>Sesamum</taxon>
    </lineage>
</organism>
<reference evidence="14" key="2">
    <citation type="journal article" date="2024" name="Plant">
        <title>Genomic evolution and insights into agronomic trait innovations of Sesamum species.</title>
        <authorList>
            <person name="Miao H."/>
            <person name="Wang L."/>
            <person name="Qu L."/>
            <person name="Liu H."/>
            <person name="Sun Y."/>
            <person name="Le M."/>
            <person name="Wang Q."/>
            <person name="Wei S."/>
            <person name="Zheng Y."/>
            <person name="Lin W."/>
            <person name="Duan Y."/>
            <person name="Cao H."/>
            <person name="Xiong S."/>
            <person name="Wang X."/>
            <person name="Wei L."/>
            <person name="Li C."/>
            <person name="Ma Q."/>
            <person name="Ju M."/>
            <person name="Zhao R."/>
            <person name="Li G."/>
            <person name="Mu C."/>
            <person name="Tian Q."/>
            <person name="Mei H."/>
            <person name="Zhang T."/>
            <person name="Gao T."/>
            <person name="Zhang H."/>
        </authorList>
    </citation>
    <scope>NUCLEOTIDE SEQUENCE</scope>
    <source>
        <strain evidence="14">K16</strain>
    </source>
</reference>
<keyword evidence="3" id="KW-0548">Nucleotidyltransferase</keyword>
<keyword evidence="5" id="KW-0064">Aspartyl protease</keyword>
<feature type="compositionally biased region" description="Polar residues" evidence="11">
    <location>
        <begin position="1215"/>
        <end position="1228"/>
    </location>
</feature>
<dbReference type="GO" id="GO:0004190">
    <property type="term" value="F:aspartic-type endopeptidase activity"/>
    <property type="evidence" value="ECO:0007669"/>
    <property type="project" value="UniProtKB-KW"/>
</dbReference>
<keyword evidence="4" id="KW-0540">Nuclease</keyword>
<feature type="coiled-coil region" evidence="10">
    <location>
        <begin position="1080"/>
        <end position="1124"/>
    </location>
</feature>
<gene>
    <name evidence="14" type="ORF">Sango_0159800</name>
</gene>
<dbReference type="SMART" id="SM00343">
    <property type="entry name" value="ZnF_C2HC"/>
    <property type="match status" value="1"/>
</dbReference>
<evidence type="ECO:0000256" key="11">
    <source>
        <dbReference type="SAM" id="MobiDB-lite"/>
    </source>
</evidence>
<dbReference type="InterPro" id="IPR041373">
    <property type="entry name" value="RT_RNaseH"/>
</dbReference>
<dbReference type="Proteomes" id="UP001289374">
    <property type="component" value="Unassembled WGS sequence"/>
</dbReference>
<reference evidence="14" key="1">
    <citation type="submission" date="2020-06" db="EMBL/GenBank/DDBJ databases">
        <authorList>
            <person name="Li T."/>
            <person name="Hu X."/>
            <person name="Zhang T."/>
            <person name="Song X."/>
            <person name="Zhang H."/>
            <person name="Dai N."/>
            <person name="Sheng W."/>
            <person name="Hou X."/>
            <person name="Wei L."/>
        </authorList>
    </citation>
    <scope>NUCLEOTIDE SEQUENCE</scope>
    <source>
        <strain evidence="14">K16</strain>
        <tissue evidence="14">Leaf</tissue>
    </source>
</reference>
<feature type="compositionally biased region" description="Polar residues" evidence="11">
    <location>
        <begin position="1241"/>
        <end position="1251"/>
    </location>
</feature>
<dbReference type="Pfam" id="PF00078">
    <property type="entry name" value="RVT_1"/>
    <property type="match status" value="1"/>
</dbReference>
<proteinExistence type="predicted"/>
<dbReference type="InterPro" id="IPR028919">
    <property type="entry name" value="Viral_movement"/>
</dbReference>
<evidence type="ECO:0000256" key="9">
    <source>
        <dbReference type="PROSITE-ProRule" id="PRU00047"/>
    </source>
</evidence>
<keyword evidence="10" id="KW-0175">Coiled coil</keyword>
<evidence type="ECO:0000256" key="4">
    <source>
        <dbReference type="ARBA" id="ARBA00022722"/>
    </source>
</evidence>
<evidence type="ECO:0000259" key="12">
    <source>
        <dbReference type="PROSITE" id="PS50158"/>
    </source>
</evidence>
<keyword evidence="8" id="KW-0695">RNA-directed DNA polymerase</keyword>
<feature type="compositionally biased region" description="Polar residues" evidence="11">
    <location>
        <begin position="1193"/>
        <end position="1206"/>
    </location>
</feature>
<evidence type="ECO:0000256" key="8">
    <source>
        <dbReference type="ARBA" id="ARBA00022918"/>
    </source>
</evidence>
<dbReference type="Pfam" id="PF01107">
    <property type="entry name" value="MP"/>
    <property type="match status" value="1"/>
</dbReference>
<dbReference type="EMBL" id="JACGWL010000001">
    <property type="protein sequence ID" value="KAK4410868.1"/>
    <property type="molecule type" value="Genomic_DNA"/>
</dbReference>
<dbReference type="GO" id="GO:0004519">
    <property type="term" value="F:endonuclease activity"/>
    <property type="evidence" value="ECO:0007669"/>
    <property type="project" value="UniProtKB-KW"/>
</dbReference>
<dbReference type="InterPro" id="IPR043502">
    <property type="entry name" value="DNA/RNA_pol_sf"/>
</dbReference>
<evidence type="ECO:0000256" key="7">
    <source>
        <dbReference type="ARBA" id="ARBA00022801"/>
    </source>
</evidence>
<evidence type="ECO:0000256" key="2">
    <source>
        <dbReference type="ARBA" id="ARBA00022679"/>
    </source>
</evidence>
<dbReference type="GO" id="GO:0008270">
    <property type="term" value="F:zinc ion binding"/>
    <property type="evidence" value="ECO:0007669"/>
    <property type="project" value="UniProtKB-KW"/>
</dbReference>
<sequence length="1507" mass="172711">MLSTSETWKLIDEWVAAIKIAATTLELDKENFIKLVELSLEGSVKIGWDNTPADTKASILAGDSKSAIADRLGRLIKIHFIGDGYFEESRTEKARENAQALFSLELRSICAVDEYIYWFRKYFFQSGVAVDVAAPMIFAKICSPWREMLIQSYKVPEGQMDSVARRMSFLKDQLKDWCYQASIQKNMKRLRGTIKRTPLCCDNNDFPTVIGESGEPRKRRKHRSDLYSRNSRRTPFRRRSWWSKTKARTYKSGQRSGSTRASSQGSRRTDTRSTGRTPTKRTFRRAHTRTNESFKDCNCWTCGARGHIAPDCPQKRGEIRKFEATDDILDAVYYGELNSHDEGDRLQTSESLSGFFSRMTVSNKTMERIMRQDSNLSPYDGFRIGGIGKVLNQIGLNQRKHHIIYKVSSGEFAIPIEFTGNVMEMQLIPKEEILEELSRLREEVAVTMKWIHIGTIEVVIKATFKEGIDSEIHLSIMDRRINNLRDGCLGTMIGNLKEYIEIPRIFKEFAKVMAPDPIRIPRIGGVDIIIKDHPVLDRTISSRIEYGSRMSFSEDRITGYKGKEKDLARVLTPQEIRQPVIGRYEGMLEIAGHEFLVAGVAGRKMGVLRREKAFNRIMPINFRSKRGDFDAKLTNPKMQDKRKFGKVLLSFRQQGLIETDSFHEESEEELKNLKEVIQELKTMDISEESILSLENVKRLIQRNFSENPLAWWDRNKIEATLKLKEECKYEYVRYKPIQMNMEDKKDMQIIIKEHINLGLIEPGISAYSSPGFLVRNHGEIKRGAKVFSKFDCKSGFYQIKMESESKKFTAFSTPQGQYIWNVLPMGLANAPQIFQRKMDNLFKDYFEFMFVYIDDILIASKNMKDHIKHLEIFSDACHKEGLVLSEKKATIAVNKIEFLGILIDETGIELQEHIVEKIRNFPDILKDKKQLQSFLGVVNFAGIFIKDLAKYRKDFRPLLKETESAKWKWEEIHTQRVRELKQVCNNLPKLAIPQDEDELVVSTDANDYRWAAVLMKKTTTGEEPCRYTGGLFTEQQAQVWHINEKEFFAVWKAFKKWPLFLLAKEFTLKVDNTNVKAFLKNKLESKIEKAQMEGAEANSVMLRLRHLRENLEELDREFGRLAVNAQVAGQVQRADLDKVQTNIRSSLVASTALWNALQEPIRKASPSVMTRELREQGSKPALRVQGSRPVAADSSTACTRPSSDSGETAMDESQGVKTSDDSSQPSTSGDKEGEISLRPMTGTSKTNTNELSSSSSSAWQVYQRMWEKLISRKGVNPSKTIIETTGKYNRVWMMEGSKPEEVREWYEFGALASVHTMSPSFPEISKLPEWISGAVYDSWQNNPHLKRGDILELKFISAAPEMAGKGSHPAFHFIKLQRPDMVAFNRIKATTEEAPLVSAISEDDISTRRAWGLWVCLTEMDKVKYPFKIFSNKVNGSFLLNSMTGKSTEFAESMFEKKRMLIWENKLPATESTRMKACNMLHVGNGITMFALAVRNRKNQCSAQRYG</sequence>
<dbReference type="Gene3D" id="3.30.70.270">
    <property type="match status" value="2"/>
</dbReference>
<evidence type="ECO:0000313" key="14">
    <source>
        <dbReference type="EMBL" id="KAK4410868.1"/>
    </source>
</evidence>
<evidence type="ECO:0000256" key="1">
    <source>
        <dbReference type="ARBA" id="ARBA00022670"/>
    </source>
</evidence>
<evidence type="ECO:0000313" key="15">
    <source>
        <dbReference type="Proteomes" id="UP001289374"/>
    </source>
</evidence>
<feature type="domain" description="Reverse transcriptase" evidence="13">
    <location>
        <begin position="705"/>
        <end position="903"/>
    </location>
</feature>
<evidence type="ECO:0000256" key="10">
    <source>
        <dbReference type="SAM" id="Coils"/>
    </source>
</evidence>
<dbReference type="InterPro" id="IPR036875">
    <property type="entry name" value="Znf_CCHC_sf"/>
</dbReference>
<dbReference type="InterPro" id="IPR001878">
    <property type="entry name" value="Znf_CCHC"/>
</dbReference>
<dbReference type="PANTHER" id="PTHR33064">
    <property type="entry name" value="POL PROTEIN"/>
    <property type="match status" value="1"/>
</dbReference>
<dbReference type="GO" id="GO:0006508">
    <property type="term" value="P:proteolysis"/>
    <property type="evidence" value="ECO:0007669"/>
    <property type="project" value="UniProtKB-KW"/>
</dbReference>
<evidence type="ECO:0000256" key="3">
    <source>
        <dbReference type="ARBA" id="ARBA00022695"/>
    </source>
</evidence>
<keyword evidence="9" id="KW-0862">Zinc</keyword>
<protein>
    <submittedName>
        <fullName evidence="14">Enzymatic polyprotein</fullName>
    </submittedName>
</protein>
<dbReference type="CDD" id="cd01647">
    <property type="entry name" value="RT_LTR"/>
    <property type="match status" value="1"/>
</dbReference>
<dbReference type="Gene3D" id="3.10.10.10">
    <property type="entry name" value="HIV Type 1 Reverse Transcriptase, subunit A, domain 1"/>
    <property type="match status" value="1"/>
</dbReference>
<accession>A0AAE2C6J3</accession>